<proteinExistence type="predicted"/>
<dbReference type="Gene3D" id="1.20.5.340">
    <property type="match status" value="1"/>
</dbReference>
<dbReference type="Proteomes" id="UP001308179">
    <property type="component" value="Unassembled WGS sequence"/>
</dbReference>
<keyword evidence="3" id="KW-1185">Reference proteome</keyword>
<evidence type="ECO:0000256" key="1">
    <source>
        <dbReference type="SAM" id="MobiDB-lite"/>
    </source>
</evidence>
<sequence length="108" mass="11909">MSRIEFLLVRAREAAARLEFTNVTGPAAGASVDENAGRSTTPDHRPKVVHLRGSLMNDLNHALATGQREIEELHVRLDDQEGKSTAQAQKFKKLEDELATLCVEISDD</sequence>
<name>A0ABR0L418_9PEZI</name>
<evidence type="ECO:0000313" key="2">
    <source>
        <dbReference type="EMBL" id="KAK5142254.1"/>
    </source>
</evidence>
<evidence type="ECO:0000313" key="3">
    <source>
        <dbReference type="Proteomes" id="UP001308179"/>
    </source>
</evidence>
<protein>
    <submittedName>
        <fullName evidence="2">Uncharacterized protein</fullName>
    </submittedName>
</protein>
<comment type="caution">
    <text evidence="2">The sequence shown here is derived from an EMBL/GenBank/DDBJ whole genome shotgun (WGS) entry which is preliminary data.</text>
</comment>
<accession>A0ABR0L418</accession>
<dbReference type="EMBL" id="JAVRRR010000459">
    <property type="protein sequence ID" value="KAK5142254.1"/>
    <property type="molecule type" value="Genomic_DNA"/>
</dbReference>
<organism evidence="2 3">
    <name type="scientific">Rachicladosporium monterosium</name>
    <dbReference type="NCBI Taxonomy" id="1507873"/>
    <lineage>
        <taxon>Eukaryota</taxon>
        <taxon>Fungi</taxon>
        <taxon>Dikarya</taxon>
        <taxon>Ascomycota</taxon>
        <taxon>Pezizomycotina</taxon>
        <taxon>Dothideomycetes</taxon>
        <taxon>Dothideomycetidae</taxon>
        <taxon>Cladosporiales</taxon>
        <taxon>Cladosporiaceae</taxon>
        <taxon>Rachicladosporium</taxon>
    </lineage>
</organism>
<feature type="region of interest" description="Disordered" evidence="1">
    <location>
        <begin position="26"/>
        <end position="46"/>
    </location>
</feature>
<reference evidence="2 3" key="1">
    <citation type="submission" date="2023-08" db="EMBL/GenBank/DDBJ databases">
        <title>Black Yeasts Isolated from many extreme environments.</title>
        <authorList>
            <person name="Coleine C."/>
            <person name="Stajich J.E."/>
            <person name="Selbmann L."/>
        </authorList>
    </citation>
    <scope>NUCLEOTIDE SEQUENCE [LARGE SCALE GENOMIC DNA]</scope>
    <source>
        <strain evidence="2 3">CCFEE 5386</strain>
    </source>
</reference>
<gene>
    <name evidence="2" type="ORF">LTR32_005366</name>
</gene>